<dbReference type="EMBL" id="JABBGC010000001">
    <property type="protein sequence ID" value="NML37750.1"/>
    <property type="molecule type" value="Genomic_DNA"/>
</dbReference>
<reference evidence="2 3" key="1">
    <citation type="submission" date="2020-04" db="EMBL/GenBank/DDBJ databases">
        <title>Chitinophaga sp. G-6-1-13 sp. nov., isolated from soil.</title>
        <authorList>
            <person name="Dahal R.H."/>
            <person name="Chaudhary D.K."/>
        </authorList>
    </citation>
    <scope>NUCLEOTIDE SEQUENCE [LARGE SCALE GENOMIC DNA]</scope>
    <source>
        <strain evidence="2 3">G-6-1-13</strain>
    </source>
</reference>
<dbReference type="InterPro" id="IPR041685">
    <property type="entry name" value="AAA_GajA/Old/RecF-like"/>
</dbReference>
<dbReference type="PANTHER" id="PTHR43581:SF4">
    <property type="entry name" value="ATP_GTP PHOSPHATASE"/>
    <property type="match status" value="1"/>
</dbReference>
<evidence type="ECO:0000313" key="3">
    <source>
        <dbReference type="Proteomes" id="UP000583266"/>
    </source>
</evidence>
<dbReference type="InterPro" id="IPR051396">
    <property type="entry name" value="Bact_Antivir_Def_Nuclease"/>
</dbReference>
<evidence type="ECO:0000259" key="1">
    <source>
        <dbReference type="Pfam" id="PF13175"/>
    </source>
</evidence>
<sequence>MKVRSITIPDLHHFKDLHLDLTYPAGHPKAGKALDKVCIIGQSGTGKTTLLKLISVISHRSHSYNEIGSMAQIEQVTLGFEFEDFIASKRIGFEDESDQGKKKTSYYWNTIYQNGTEVEFENAVSKWISYTDVIKPATIYFPADLDYKLEVEHDDLLDLQDLFNIDFSSYSAVNTWTIILNKIQKYQEEEIKIRQEISHIAEKATDIKAIQKAVKKLEKWRNETPSPVQDIADKCLDPLLKNFGLRVKTKLDFQGKDDIGFLKIEDFAGNEVPNGLLSTGTKQVMLSALPLYLLQPNKCQILYDEPERSLYPDLQRTIIDYYLSLTTDSQFFFSTHSPIIASSFEPWEIVELKFDKNWNIYRDLYYEGENHVDNYFVDPRYLDYDLILKKIFDLDDTSTDMRTEAIVELTMLKNQIDTLKEKGRLKTPKAKEIVTRYKVLAQKLAWKTE</sequence>
<accession>A0A848GM33</accession>
<feature type="domain" description="Endonuclease GajA/Old nuclease/RecF-like AAA" evidence="1">
    <location>
        <begin position="1"/>
        <end position="341"/>
    </location>
</feature>
<dbReference type="Pfam" id="PF13175">
    <property type="entry name" value="AAA_15"/>
    <property type="match status" value="1"/>
</dbReference>
<dbReference type="AlphaFoldDB" id="A0A848GM33"/>
<dbReference type="InterPro" id="IPR027417">
    <property type="entry name" value="P-loop_NTPase"/>
</dbReference>
<organism evidence="2 3">
    <name type="scientific">Chitinophaga fulva</name>
    <dbReference type="NCBI Taxonomy" id="2728842"/>
    <lineage>
        <taxon>Bacteria</taxon>
        <taxon>Pseudomonadati</taxon>
        <taxon>Bacteroidota</taxon>
        <taxon>Chitinophagia</taxon>
        <taxon>Chitinophagales</taxon>
        <taxon>Chitinophagaceae</taxon>
        <taxon>Chitinophaga</taxon>
    </lineage>
</organism>
<comment type="caution">
    <text evidence="2">The sequence shown here is derived from an EMBL/GenBank/DDBJ whole genome shotgun (WGS) entry which is preliminary data.</text>
</comment>
<evidence type="ECO:0000313" key="2">
    <source>
        <dbReference type="EMBL" id="NML37750.1"/>
    </source>
</evidence>
<dbReference type="Proteomes" id="UP000583266">
    <property type="component" value="Unassembled WGS sequence"/>
</dbReference>
<protein>
    <submittedName>
        <fullName evidence="2">AAA family ATPase</fullName>
    </submittedName>
</protein>
<gene>
    <name evidence="2" type="ORF">HHL17_11145</name>
</gene>
<keyword evidence="3" id="KW-1185">Reference proteome</keyword>
<dbReference type="RefSeq" id="WP_169224792.1">
    <property type="nucleotide sequence ID" value="NZ_JABBGC010000001.1"/>
</dbReference>
<proteinExistence type="predicted"/>
<dbReference type="Gene3D" id="3.40.50.300">
    <property type="entry name" value="P-loop containing nucleotide triphosphate hydrolases"/>
    <property type="match status" value="1"/>
</dbReference>
<dbReference type="SUPFAM" id="SSF52540">
    <property type="entry name" value="P-loop containing nucleoside triphosphate hydrolases"/>
    <property type="match status" value="1"/>
</dbReference>
<name>A0A848GM33_9BACT</name>
<dbReference type="PANTHER" id="PTHR43581">
    <property type="entry name" value="ATP/GTP PHOSPHATASE"/>
    <property type="match status" value="1"/>
</dbReference>